<sequence length="64" mass="7372">MNRELLAKLKMLTNLIIVVDTDSSIKKNEHQTPINISIRRGGNPRKSRAEKAENLRNQLNNLFD</sequence>
<proteinExistence type="predicted"/>
<protein>
    <submittedName>
        <fullName evidence="2">Uncharacterized protein</fullName>
    </submittedName>
</protein>
<dbReference type="Proteomes" id="UP000239663">
    <property type="component" value="Unassembled WGS sequence"/>
</dbReference>
<comment type="caution">
    <text evidence="2">The sequence shown here is derived from an EMBL/GenBank/DDBJ whole genome shotgun (WGS) entry which is preliminary data.</text>
</comment>
<evidence type="ECO:0000313" key="2">
    <source>
        <dbReference type="EMBL" id="PQD94301.1"/>
    </source>
</evidence>
<accession>A0A2S7MWU2</accession>
<dbReference type="AlphaFoldDB" id="A0A2S7MWU2"/>
<evidence type="ECO:0000313" key="3">
    <source>
        <dbReference type="Proteomes" id="UP000239663"/>
    </source>
</evidence>
<name>A0A2S7MWU2_9BACI</name>
<evidence type="ECO:0000256" key="1">
    <source>
        <dbReference type="SAM" id="MobiDB-lite"/>
    </source>
</evidence>
<dbReference type="EMBL" id="PKOZ01000011">
    <property type="protein sequence ID" value="PQD94301.1"/>
    <property type="molecule type" value="Genomic_DNA"/>
</dbReference>
<keyword evidence="3" id="KW-1185">Reference proteome</keyword>
<reference evidence="2 3" key="1">
    <citation type="submission" date="2017-12" db="EMBL/GenBank/DDBJ databases">
        <title>Taxonomic description and draft genome of Pradoshia cofamensis Gen. nov., sp. nov., a thermotolerant bacillale isolated from anterior gut of earthworm Eisenia fetida.</title>
        <authorList>
            <person name="Saha T."/>
            <person name="Chakraborty R."/>
        </authorList>
    </citation>
    <scope>NUCLEOTIDE SEQUENCE [LARGE SCALE GENOMIC DNA]</scope>
    <source>
        <strain evidence="2 3">EAG3</strain>
    </source>
</reference>
<gene>
    <name evidence="2" type="ORF">CYL18_14780</name>
</gene>
<feature type="compositionally biased region" description="Polar residues" evidence="1">
    <location>
        <begin position="55"/>
        <end position="64"/>
    </location>
</feature>
<feature type="region of interest" description="Disordered" evidence="1">
    <location>
        <begin position="31"/>
        <end position="64"/>
    </location>
</feature>
<organism evidence="2 3">
    <name type="scientific">Pradoshia eiseniae</name>
    <dbReference type="NCBI Taxonomy" id="2064768"/>
    <lineage>
        <taxon>Bacteria</taxon>
        <taxon>Bacillati</taxon>
        <taxon>Bacillota</taxon>
        <taxon>Bacilli</taxon>
        <taxon>Bacillales</taxon>
        <taxon>Bacillaceae</taxon>
        <taxon>Pradoshia</taxon>
    </lineage>
</organism>